<accession>A0A0F9XKL2</accession>
<evidence type="ECO:0000256" key="5">
    <source>
        <dbReference type="SAM" id="MobiDB-lite"/>
    </source>
</evidence>
<dbReference type="InterPro" id="IPR006035">
    <property type="entry name" value="Ureohydrolase"/>
</dbReference>
<evidence type="ECO:0000256" key="1">
    <source>
        <dbReference type="ARBA" id="ARBA00009227"/>
    </source>
</evidence>
<evidence type="ECO:0000313" key="6">
    <source>
        <dbReference type="EMBL" id="KKP05391.1"/>
    </source>
</evidence>
<keyword evidence="2" id="KW-0479">Metal-binding</keyword>
<dbReference type="PANTHER" id="PTHR11358:SF26">
    <property type="entry name" value="GUANIDINO ACID HYDROLASE, MITOCHONDRIAL"/>
    <property type="match status" value="1"/>
</dbReference>
<dbReference type="InterPro" id="IPR020855">
    <property type="entry name" value="Ureohydrolase_Mn_BS"/>
</dbReference>
<organism evidence="6 7">
    <name type="scientific">Trichoderma harzianum</name>
    <name type="common">Hypocrea lixii</name>
    <dbReference type="NCBI Taxonomy" id="5544"/>
    <lineage>
        <taxon>Eukaryota</taxon>
        <taxon>Fungi</taxon>
        <taxon>Dikarya</taxon>
        <taxon>Ascomycota</taxon>
        <taxon>Pezizomycotina</taxon>
        <taxon>Sordariomycetes</taxon>
        <taxon>Hypocreomycetidae</taxon>
        <taxon>Hypocreales</taxon>
        <taxon>Hypocreaceae</taxon>
        <taxon>Trichoderma</taxon>
    </lineage>
</organism>
<dbReference type="FunFam" id="3.40.800.10:FF:000014">
    <property type="entry name" value="Arginase family protein"/>
    <property type="match status" value="1"/>
</dbReference>
<dbReference type="AlphaFoldDB" id="A0A0F9XKL2"/>
<gene>
    <name evidence="6" type="ORF">THAR02_02496</name>
</gene>
<name>A0A0F9XKL2_TRIHA</name>
<dbReference type="PROSITE" id="PS51409">
    <property type="entry name" value="ARGINASE_2"/>
    <property type="match status" value="1"/>
</dbReference>
<dbReference type="PRINTS" id="PR00116">
    <property type="entry name" value="ARGINASE"/>
</dbReference>
<comment type="similarity">
    <text evidence="1">Belongs to the arginase family. Agmatinase subfamily.</text>
</comment>
<dbReference type="GO" id="GO:0008783">
    <property type="term" value="F:agmatinase activity"/>
    <property type="evidence" value="ECO:0007669"/>
    <property type="project" value="TreeGrafter"/>
</dbReference>
<feature type="region of interest" description="Disordered" evidence="5">
    <location>
        <begin position="130"/>
        <end position="176"/>
    </location>
</feature>
<evidence type="ECO:0000256" key="4">
    <source>
        <dbReference type="RuleBase" id="RU003684"/>
    </source>
</evidence>
<evidence type="ECO:0000313" key="7">
    <source>
        <dbReference type="Proteomes" id="UP000034112"/>
    </source>
</evidence>
<keyword evidence="3 4" id="KW-0378">Hydrolase</keyword>
<protein>
    <submittedName>
        <fullName evidence="6">Arginase</fullName>
    </submittedName>
</protein>
<sequence length="817" mass="90869">MQNGPDSNPDLQDLLAQLGRFLSANENRISAAQVSNCFQHLSTNEISALHRLFFLLCKNKVGLSQWYPTRTLIQPTKRSDIHRLRTTQRLANGLSGCATGLSGNVHVRPHVNERSLAELGHHRYNRIPSSGCEWPERRDGSSALSRHHLQGRGTSSPSVFANGDNIPKPRRDTSAGDTLVTLISDENNHRDISNMCWSEQTALSQQLTLNTTAKLPTLAVATPYQQDGAAVQNWADHNGCGSSRLSTCVEIKLTPSTERLLENCKTDPTQFLRAIKEAKVALPNGQGWEAALATKKENTDIRDLLRIYHRFECFNIYSHVVEAGYHTGMHWVRDGRSSLIKKLCEDFPDRFQSPKAANKCLNCVDQGYIHELGIDELVRDSELSRLGNHIASALRDMTAKKHRHANAQLISTMRSDYTMSQLPASLLPADNWYQYLHETENHGEMKISALSLSVRGSSEATLEDLWGSDWAFSGISTFNHLPYSRCLVNRSEIFDIAVVGVPFDSLTTYRSGAREGPKAIRWASGRHLSGRSFHPSLHFNPYESWASVLDCGDIPVVPIDPVLAMQQMGDGLFELLSRSTSQKSRWSHPRLVLLGGDHSIVLPMLRALHKIRQEPVALLHFDAHIDTMDPDSYPRKAWKSQASEIHHGTVFWQAAQEGLLLPGHLVHAGVHGRVSSLQDFHSDDTLGFLRIPVEEMDDEGADAIIKKIHDTIGEDVPVYVSIDIDVLDPAFAPGTGAPETGGWTSREMMRIMTVLSKLDVVGLDIVEVTPAYDSAGGDTAFAAANLAYEAISMMVQKEMETSKFETQADYKDQREEL</sequence>
<dbReference type="GO" id="GO:0033389">
    <property type="term" value="P:putrescine biosynthetic process from arginine, via agmatine"/>
    <property type="evidence" value="ECO:0007669"/>
    <property type="project" value="TreeGrafter"/>
</dbReference>
<evidence type="ECO:0000256" key="2">
    <source>
        <dbReference type="ARBA" id="ARBA00022723"/>
    </source>
</evidence>
<dbReference type="SUPFAM" id="SSF52768">
    <property type="entry name" value="Arginase/deacetylase"/>
    <property type="match status" value="1"/>
</dbReference>
<dbReference type="Proteomes" id="UP000034112">
    <property type="component" value="Unassembled WGS sequence"/>
</dbReference>
<dbReference type="PANTHER" id="PTHR11358">
    <property type="entry name" value="ARGINASE/AGMATINASE"/>
    <property type="match status" value="1"/>
</dbReference>
<reference evidence="7" key="1">
    <citation type="journal article" date="2015" name="Genome Announc.">
        <title>Draft whole-genome sequence of the biocontrol agent Trichoderma harzianum T6776.</title>
        <authorList>
            <person name="Baroncelli R."/>
            <person name="Piaggeschi G."/>
            <person name="Fiorini L."/>
            <person name="Bertolini E."/>
            <person name="Zapparata A."/>
            <person name="Pe M.E."/>
            <person name="Sarrocco S."/>
            <person name="Vannacci G."/>
        </authorList>
    </citation>
    <scope>NUCLEOTIDE SEQUENCE [LARGE SCALE GENOMIC DNA]</scope>
    <source>
        <strain evidence="7">T6776</strain>
    </source>
</reference>
<dbReference type="Pfam" id="PF00491">
    <property type="entry name" value="Arginase"/>
    <property type="match status" value="1"/>
</dbReference>
<comment type="caution">
    <text evidence="6">The sequence shown here is derived from an EMBL/GenBank/DDBJ whole genome shotgun (WGS) entry which is preliminary data.</text>
</comment>
<proteinExistence type="inferred from homology"/>
<dbReference type="Gene3D" id="3.40.800.10">
    <property type="entry name" value="Ureohydrolase domain"/>
    <property type="match status" value="1"/>
</dbReference>
<dbReference type="PROSITE" id="PS01053">
    <property type="entry name" value="ARGINASE_1"/>
    <property type="match status" value="1"/>
</dbReference>
<dbReference type="OrthoDB" id="288726at2759"/>
<dbReference type="EMBL" id="JOKZ01000050">
    <property type="protein sequence ID" value="KKP05391.1"/>
    <property type="molecule type" value="Genomic_DNA"/>
</dbReference>
<dbReference type="CDD" id="cd11592">
    <property type="entry name" value="Agmatinase_PAH"/>
    <property type="match status" value="1"/>
</dbReference>
<dbReference type="InterPro" id="IPR023696">
    <property type="entry name" value="Ureohydrolase_dom_sf"/>
</dbReference>
<dbReference type="GO" id="GO:0046872">
    <property type="term" value="F:metal ion binding"/>
    <property type="evidence" value="ECO:0007669"/>
    <property type="project" value="UniProtKB-KW"/>
</dbReference>
<evidence type="ECO:0000256" key="3">
    <source>
        <dbReference type="ARBA" id="ARBA00022801"/>
    </source>
</evidence>